<feature type="active site" evidence="5 6">
    <location>
        <position position="188"/>
    </location>
</feature>
<dbReference type="Pfam" id="PF00072">
    <property type="entry name" value="Response_reg"/>
    <property type="match status" value="1"/>
</dbReference>
<dbReference type="InterPro" id="IPR011006">
    <property type="entry name" value="CheY-like_superfamily"/>
</dbReference>
<dbReference type="NCBIfam" id="NF001965">
    <property type="entry name" value="PRK00742.1"/>
    <property type="match status" value="1"/>
</dbReference>
<protein>
    <recommendedName>
        <fullName evidence="5">Protein-glutamate methylesterase/protein-glutamine glutaminase</fullName>
        <ecNumber evidence="5">3.1.1.61</ecNumber>
        <ecNumber evidence="5">3.5.1.44</ecNumber>
    </recommendedName>
</protein>
<dbReference type="GO" id="GO:0005737">
    <property type="term" value="C:cytoplasm"/>
    <property type="evidence" value="ECO:0007669"/>
    <property type="project" value="UniProtKB-SubCell"/>
</dbReference>
<comment type="function">
    <text evidence="5">Involved in chemotaxis. Part of a chemotaxis signal transduction system that modulates chemotaxis in response to various stimuli. Catalyzes the demethylation of specific methylglutamate residues introduced into the chemoreceptors (methyl-accepting chemotaxis proteins or MCP) by CheR. Also mediates the irreversible deamidation of specific glutamine residues to glutamic acid.</text>
</comment>
<comment type="catalytic activity">
    <reaction evidence="4 5">
        <text>[protein]-L-glutamate 5-O-methyl ester + H2O = L-glutamyl-[protein] + methanol + H(+)</text>
        <dbReference type="Rhea" id="RHEA:23236"/>
        <dbReference type="Rhea" id="RHEA-COMP:10208"/>
        <dbReference type="Rhea" id="RHEA-COMP:10311"/>
        <dbReference type="ChEBI" id="CHEBI:15377"/>
        <dbReference type="ChEBI" id="CHEBI:15378"/>
        <dbReference type="ChEBI" id="CHEBI:17790"/>
        <dbReference type="ChEBI" id="CHEBI:29973"/>
        <dbReference type="ChEBI" id="CHEBI:82795"/>
        <dbReference type="EC" id="3.1.1.61"/>
    </reaction>
</comment>
<keyword evidence="2 5" id="KW-0145">Chemotaxis</keyword>
<dbReference type="InterPro" id="IPR001789">
    <property type="entry name" value="Sig_transdc_resp-reg_receiver"/>
</dbReference>
<feature type="active site" evidence="5 6">
    <location>
        <position position="161"/>
    </location>
</feature>
<dbReference type="PROSITE" id="PS50110">
    <property type="entry name" value="RESPONSE_REGULATORY"/>
    <property type="match status" value="1"/>
</dbReference>
<feature type="domain" description="CheB-type methylesterase" evidence="9">
    <location>
        <begin position="143"/>
        <end position="333"/>
    </location>
</feature>
<dbReference type="SUPFAM" id="SSF52172">
    <property type="entry name" value="CheY-like"/>
    <property type="match status" value="1"/>
</dbReference>
<keyword evidence="5 7" id="KW-0597">Phosphoprotein</keyword>
<dbReference type="CDD" id="cd17541">
    <property type="entry name" value="REC_CheB-like"/>
    <property type="match status" value="1"/>
</dbReference>
<keyword evidence="1 5" id="KW-0963">Cytoplasm</keyword>
<reference evidence="11 12" key="1">
    <citation type="journal article" date="2015" name="Genome Announc.">
        <title>Draft Genome of the Euendolithic (true boring) Cyanobacterium Mastigocoleus testarum strain BC008.</title>
        <authorList>
            <person name="Guida B.S."/>
            <person name="Garcia-Pichel F."/>
        </authorList>
    </citation>
    <scope>NUCLEOTIDE SEQUENCE [LARGE SCALE GENOMIC DNA]</scope>
    <source>
        <strain evidence="11 12">BC008</strain>
    </source>
</reference>
<evidence type="ECO:0000256" key="3">
    <source>
        <dbReference type="ARBA" id="ARBA00022801"/>
    </source>
</evidence>
<dbReference type="Pfam" id="PF01339">
    <property type="entry name" value="CheB_methylest"/>
    <property type="match status" value="1"/>
</dbReference>
<evidence type="ECO:0000256" key="1">
    <source>
        <dbReference type="ARBA" id="ARBA00022490"/>
    </source>
</evidence>
<dbReference type="GO" id="GO:0008984">
    <property type="term" value="F:protein-glutamate methylesterase activity"/>
    <property type="evidence" value="ECO:0007669"/>
    <property type="project" value="UniProtKB-UniRule"/>
</dbReference>
<dbReference type="OrthoDB" id="9793421at2"/>
<evidence type="ECO:0000259" key="9">
    <source>
        <dbReference type="PROSITE" id="PS50122"/>
    </source>
</evidence>
<name>A0A0V7ZUY5_9CYAN</name>
<comment type="domain">
    <text evidence="5">Contains a C-terminal catalytic domain, and an N-terminal region which modulates catalytic activity.</text>
</comment>
<dbReference type="SUPFAM" id="SSF52738">
    <property type="entry name" value="Methylesterase CheB, C-terminal domain"/>
    <property type="match status" value="1"/>
</dbReference>
<dbReference type="CDD" id="cd16432">
    <property type="entry name" value="CheB_Rec"/>
    <property type="match status" value="1"/>
</dbReference>
<dbReference type="EMBL" id="LMTZ01000067">
    <property type="protein sequence ID" value="KST68312.1"/>
    <property type="molecule type" value="Genomic_DNA"/>
</dbReference>
<dbReference type="PROSITE" id="PS50122">
    <property type="entry name" value="CHEB"/>
    <property type="match status" value="1"/>
</dbReference>
<dbReference type="InterPro" id="IPR000673">
    <property type="entry name" value="Sig_transdc_resp-reg_Me-estase"/>
</dbReference>
<evidence type="ECO:0000256" key="4">
    <source>
        <dbReference type="ARBA" id="ARBA00048267"/>
    </source>
</evidence>
<accession>A0A0V7ZUY5</accession>
<comment type="catalytic activity">
    <reaction evidence="5">
        <text>L-glutaminyl-[protein] + H2O = L-glutamyl-[protein] + NH4(+)</text>
        <dbReference type="Rhea" id="RHEA:16441"/>
        <dbReference type="Rhea" id="RHEA-COMP:10207"/>
        <dbReference type="Rhea" id="RHEA-COMP:10208"/>
        <dbReference type="ChEBI" id="CHEBI:15377"/>
        <dbReference type="ChEBI" id="CHEBI:28938"/>
        <dbReference type="ChEBI" id="CHEBI:29973"/>
        <dbReference type="ChEBI" id="CHEBI:30011"/>
        <dbReference type="EC" id="3.5.1.44"/>
    </reaction>
</comment>
<evidence type="ECO:0000313" key="12">
    <source>
        <dbReference type="Proteomes" id="UP000053372"/>
    </source>
</evidence>
<dbReference type="SMART" id="SM00448">
    <property type="entry name" value="REC"/>
    <property type="match status" value="1"/>
</dbReference>
<dbReference type="NCBIfam" id="NF009206">
    <property type="entry name" value="PRK12555.1"/>
    <property type="match status" value="1"/>
</dbReference>
<dbReference type="GO" id="GO:0050568">
    <property type="term" value="F:protein-glutamine glutaminase activity"/>
    <property type="evidence" value="ECO:0007669"/>
    <property type="project" value="UniProtKB-UniRule"/>
</dbReference>
<comment type="PTM">
    <text evidence="5">Phosphorylated by CheA. Phosphorylation of the N-terminal regulatory domain activates the methylesterase activity.</text>
</comment>
<comment type="subcellular location">
    <subcellularLocation>
        <location evidence="5">Cytoplasm</location>
    </subcellularLocation>
</comment>
<dbReference type="EC" id="3.1.1.61" evidence="5"/>
<comment type="caution">
    <text evidence="11">The sequence shown here is derived from an EMBL/GenBank/DDBJ whole genome shotgun (WGS) entry which is preliminary data.</text>
</comment>
<dbReference type="GO" id="GO:0006935">
    <property type="term" value="P:chemotaxis"/>
    <property type="evidence" value="ECO:0007669"/>
    <property type="project" value="UniProtKB-UniRule"/>
</dbReference>
<evidence type="ECO:0000313" key="11">
    <source>
        <dbReference type="EMBL" id="KST68312.1"/>
    </source>
</evidence>
<evidence type="ECO:0000259" key="8">
    <source>
        <dbReference type="PROSITE" id="PS50110"/>
    </source>
</evidence>
<dbReference type="AlphaFoldDB" id="A0A0V7ZUY5"/>
<dbReference type="HAMAP" id="MF_00099">
    <property type="entry name" value="CheB_chemtxs"/>
    <property type="match status" value="1"/>
</dbReference>
<dbReference type="Gene3D" id="3.40.50.180">
    <property type="entry name" value="Methylesterase CheB, C-terminal domain"/>
    <property type="match status" value="1"/>
</dbReference>
<dbReference type="EMBL" id="LMTZ01000068">
    <property type="protein sequence ID" value="KST68300.1"/>
    <property type="molecule type" value="Genomic_DNA"/>
</dbReference>
<dbReference type="PANTHER" id="PTHR42872">
    <property type="entry name" value="PROTEIN-GLUTAMATE METHYLESTERASE/PROTEIN-GLUTAMINE GLUTAMINASE"/>
    <property type="match status" value="1"/>
</dbReference>
<feature type="modified residue" description="4-aspartylphosphate" evidence="5 7">
    <location>
        <position position="53"/>
    </location>
</feature>
<keyword evidence="12" id="KW-1185">Reference proteome</keyword>
<gene>
    <name evidence="5" type="primary">cheB</name>
    <name evidence="10" type="ORF">BC008_00650</name>
    <name evidence="11" type="ORF">BC008_00715</name>
</gene>
<dbReference type="EC" id="3.5.1.44" evidence="5"/>
<sequence>MRIAIVNDTFMVVEVLRRIVVNISDCELSWVAYDGVEAVSNCALDTPDLILMDVVMPRMDGVEATRQIMKQSPCAILMVTASINKYAAKVFEAMGYGALDAVNTPILSGQQKDGSTGLLNKIATIARLIGKSSRQRSQLTTPPANSHQGKRLPPLIAIGASTGGPQALTTILSQFPRDANAAVVIIQHIDAEFALGFANWLNQQVSIPVQLATPGCLLEPGKVLVAGTNHHLVICPDLSLAYENQPLDCVYRPSIDVFFQSLASYWWGEGVGVLLTGMGRDGAAGLKQMRSRGWHTIAQNQETSIVYGMPKAAVELEAAVEVLSIEAIASQIIRHSQFTP</sequence>
<dbReference type="RefSeq" id="WP_027844977.1">
    <property type="nucleotide sequence ID" value="NZ_LMTZ01000067.1"/>
</dbReference>
<keyword evidence="3 5" id="KW-0378">Hydrolase</keyword>
<proteinExistence type="inferred from homology"/>
<evidence type="ECO:0000256" key="5">
    <source>
        <dbReference type="HAMAP-Rule" id="MF_00099"/>
    </source>
</evidence>
<evidence type="ECO:0000313" key="10">
    <source>
        <dbReference type="EMBL" id="KST68300.1"/>
    </source>
</evidence>
<dbReference type="Gene3D" id="3.40.50.2300">
    <property type="match status" value="1"/>
</dbReference>
<dbReference type="InterPro" id="IPR035909">
    <property type="entry name" value="CheB_C"/>
</dbReference>
<evidence type="ECO:0000256" key="2">
    <source>
        <dbReference type="ARBA" id="ARBA00022500"/>
    </source>
</evidence>
<feature type="active site" evidence="5 6">
    <location>
        <position position="281"/>
    </location>
</feature>
<organism evidence="11 12">
    <name type="scientific">Mastigocoleus testarum BC008</name>
    <dbReference type="NCBI Taxonomy" id="371196"/>
    <lineage>
        <taxon>Bacteria</taxon>
        <taxon>Bacillati</taxon>
        <taxon>Cyanobacteriota</taxon>
        <taxon>Cyanophyceae</taxon>
        <taxon>Nostocales</taxon>
        <taxon>Hapalosiphonaceae</taxon>
        <taxon>Mastigocoleus</taxon>
    </lineage>
</organism>
<evidence type="ECO:0000256" key="6">
    <source>
        <dbReference type="PROSITE-ProRule" id="PRU00050"/>
    </source>
</evidence>
<dbReference type="Proteomes" id="UP000053372">
    <property type="component" value="Unassembled WGS sequence"/>
</dbReference>
<dbReference type="PIRSF" id="PIRSF000876">
    <property type="entry name" value="RR_chemtxs_CheB"/>
    <property type="match status" value="1"/>
</dbReference>
<dbReference type="InterPro" id="IPR008248">
    <property type="entry name" value="CheB-like"/>
</dbReference>
<dbReference type="PANTHER" id="PTHR42872:SF6">
    <property type="entry name" value="PROTEIN-GLUTAMATE METHYLESTERASE_PROTEIN-GLUTAMINE GLUTAMINASE"/>
    <property type="match status" value="1"/>
</dbReference>
<feature type="domain" description="Response regulatory" evidence="8">
    <location>
        <begin position="2"/>
        <end position="119"/>
    </location>
</feature>
<comment type="similarity">
    <text evidence="5">Belongs to the CheB family.</text>
</comment>
<evidence type="ECO:0000256" key="7">
    <source>
        <dbReference type="PROSITE-ProRule" id="PRU00169"/>
    </source>
</evidence>
<dbReference type="GO" id="GO:0000156">
    <property type="term" value="F:phosphorelay response regulator activity"/>
    <property type="evidence" value="ECO:0007669"/>
    <property type="project" value="InterPro"/>
</dbReference>